<keyword evidence="1" id="KW-0472">Membrane</keyword>
<keyword evidence="3" id="KW-1185">Reference proteome</keyword>
<proteinExistence type="predicted"/>
<dbReference type="AlphaFoldDB" id="A0A4P6Q8D4"/>
<dbReference type="RefSeq" id="WP_131101742.1">
    <property type="nucleotide sequence ID" value="NZ_CP036455.1"/>
</dbReference>
<evidence type="ECO:0000256" key="1">
    <source>
        <dbReference type="SAM" id="Phobius"/>
    </source>
</evidence>
<dbReference type="Proteomes" id="UP000292235">
    <property type="component" value="Chromosome"/>
</dbReference>
<sequence>MRFGPVTVPREIVPFLLLMLGTFAAGFMLMSMGHEAGLWIIAANAGLVVLLVGNLLVGKLLRRRADSQGGETEAAAADEDR</sequence>
<feature type="transmembrane region" description="Helical" evidence="1">
    <location>
        <begin position="36"/>
        <end position="57"/>
    </location>
</feature>
<keyword evidence="1" id="KW-1133">Transmembrane helix</keyword>
<keyword evidence="1" id="KW-0812">Transmembrane</keyword>
<protein>
    <submittedName>
        <fullName evidence="2">Uncharacterized protein</fullName>
    </submittedName>
</protein>
<reference evidence="2 3" key="1">
    <citation type="submission" date="2019-02" db="EMBL/GenBank/DDBJ databases">
        <authorList>
            <person name="Khodamoradi S."/>
            <person name="Hahnke R.L."/>
            <person name="Kaempfer P."/>
            <person name="Schumann P."/>
            <person name="Rohde M."/>
            <person name="Steinert M."/>
            <person name="Luzhetskyy A."/>
            <person name="Wink J."/>
            <person name="Ruckert C."/>
        </authorList>
    </citation>
    <scope>NUCLEOTIDE SEQUENCE [LARGE SCALE GENOMIC DNA]</scope>
    <source>
        <strain evidence="2 3">M2</strain>
    </source>
</reference>
<dbReference type="EMBL" id="CP036455">
    <property type="protein sequence ID" value="QBI56700.1"/>
    <property type="molecule type" value="Genomic_DNA"/>
</dbReference>
<evidence type="ECO:0000313" key="3">
    <source>
        <dbReference type="Proteomes" id="UP000292235"/>
    </source>
</evidence>
<evidence type="ECO:0000313" key="2">
    <source>
        <dbReference type="EMBL" id="QBI56700.1"/>
    </source>
</evidence>
<accession>A0A4P6Q8D4</accession>
<gene>
    <name evidence="2" type="ORF">EKD16_24790</name>
</gene>
<organism evidence="2 3">
    <name type="scientific">Streptomonospora litoralis</name>
    <dbReference type="NCBI Taxonomy" id="2498135"/>
    <lineage>
        <taxon>Bacteria</taxon>
        <taxon>Bacillati</taxon>
        <taxon>Actinomycetota</taxon>
        <taxon>Actinomycetes</taxon>
        <taxon>Streptosporangiales</taxon>
        <taxon>Nocardiopsidaceae</taxon>
        <taxon>Streptomonospora</taxon>
    </lineage>
</organism>
<feature type="transmembrane region" description="Helical" evidence="1">
    <location>
        <begin position="12"/>
        <end position="30"/>
    </location>
</feature>
<dbReference type="KEGG" id="strr:EKD16_24790"/>
<name>A0A4P6Q8D4_9ACTN</name>